<dbReference type="SUPFAM" id="SSF53756">
    <property type="entry name" value="UDP-Glycosyltransferase/glycogen phosphorylase"/>
    <property type="match status" value="1"/>
</dbReference>
<keyword evidence="2" id="KW-0812">Transmembrane</keyword>
<evidence type="ECO:0000313" key="7">
    <source>
        <dbReference type="Proteomes" id="UP001302329"/>
    </source>
</evidence>
<organism evidence="6 7">
    <name type="scientific">Cyanobium gracile UHCC 0281</name>
    <dbReference type="NCBI Taxonomy" id="3110309"/>
    <lineage>
        <taxon>Bacteria</taxon>
        <taxon>Bacillati</taxon>
        <taxon>Cyanobacteriota</taxon>
        <taxon>Cyanophyceae</taxon>
        <taxon>Synechococcales</taxon>
        <taxon>Prochlorococcaceae</taxon>
        <taxon>Cyanobium</taxon>
    </lineage>
</organism>
<evidence type="ECO:0000256" key="3">
    <source>
        <dbReference type="ARBA" id="ARBA00022824"/>
    </source>
</evidence>
<dbReference type="RefSeq" id="WP_323357699.1">
    <property type="nucleotide sequence ID" value="NZ_JAYGHY010000064.1"/>
</dbReference>
<dbReference type="Pfam" id="PF08660">
    <property type="entry name" value="Alg14"/>
    <property type="match status" value="1"/>
</dbReference>
<dbReference type="EMBL" id="JAYGHY010000064">
    <property type="protein sequence ID" value="MEA5443729.1"/>
    <property type="molecule type" value="Genomic_DNA"/>
</dbReference>
<dbReference type="InterPro" id="IPR013969">
    <property type="entry name" value="Oligosacch_biosynth_Alg14"/>
</dbReference>
<dbReference type="PANTHER" id="PTHR12154:SF4">
    <property type="entry name" value="UDP-N-ACETYLGLUCOSAMINE TRANSFERASE SUBUNIT ALG14 HOMOLOG"/>
    <property type="match status" value="1"/>
</dbReference>
<dbReference type="PANTHER" id="PTHR12154">
    <property type="entry name" value="GLYCOSYL TRANSFERASE-RELATED"/>
    <property type="match status" value="1"/>
</dbReference>
<evidence type="ECO:0000256" key="2">
    <source>
        <dbReference type="ARBA" id="ARBA00022692"/>
    </source>
</evidence>
<keyword evidence="5" id="KW-0472">Membrane</keyword>
<keyword evidence="4" id="KW-1133">Transmembrane helix</keyword>
<proteinExistence type="predicted"/>
<evidence type="ECO:0000256" key="4">
    <source>
        <dbReference type="ARBA" id="ARBA00022989"/>
    </source>
</evidence>
<evidence type="ECO:0000313" key="6">
    <source>
        <dbReference type="EMBL" id="MEA5443729.1"/>
    </source>
</evidence>
<accession>A0ABU5SZ06</accession>
<sequence length="158" mass="17702">MQLLLVCSSGGHFKGLFQLEPFWRLHQRSWVSFDSATTRQALEGEQVSWAYSPTNRHLPNLLRNALLAWTVLRRQRPDVILSTGAGVAVPFLILGKLLGHKTVFVESITRIETLSLSARLVLPFLDLLYVHWPQLQARYPRAVLITSLSEGAIEAASG</sequence>
<gene>
    <name evidence="6" type="primary">pssD</name>
    <name evidence="6" type="ORF">VB739_14310</name>
</gene>
<keyword evidence="7" id="KW-1185">Reference proteome</keyword>
<reference evidence="6 7" key="1">
    <citation type="submission" date="2023-12" db="EMBL/GenBank/DDBJ databases">
        <title>Baltic Sea Cyanobacteria.</title>
        <authorList>
            <person name="Delbaje E."/>
            <person name="Fewer D.P."/>
            <person name="Shishido T.K."/>
        </authorList>
    </citation>
    <scope>NUCLEOTIDE SEQUENCE [LARGE SCALE GENOMIC DNA]</scope>
    <source>
        <strain evidence="6 7">UHCC 0281</strain>
    </source>
</reference>
<name>A0ABU5SZ06_9CYAN</name>
<keyword evidence="3" id="KW-0256">Endoplasmic reticulum</keyword>
<dbReference type="NCBIfam" id="NF041549">
    <property type="entry name" value="PssD"/>
    <property type="match status" value="1"/>
</dbReference>
<evidence type="ECO:0000256" key="5">
    <source>
        <dbReference type="ARBA" id="ARBA00023136"/>
    </source>
</evidence>
<dbReference type="Proteomes" id="UP001302329">
    <property type="component" value="Unassembled WGS sequence"/>
</dbReference>
<protein>
    <submittedName>
        <fullName evidence="6">PssD/Cps14F family polysaccharide biosynthesis glycosyltransferase</fullName>
    </submittedName>
</protein>
<dbReference type="Gene3D" id="3.40.50.2000">
    <property type="entry name" value="Glycogen Phosphorylase B"/>
    <property type="match status" value="1"/>
</dbReference>
<comment type="subcellular location">
    <subcellularLocation>
        <location evidence="1">Endoplasmic reticulum membrane</location>
        <topology evidence="1">Single-pass membrane protein</topology>
    </subcellularLocation>
</comment>
<comment type="caution">
    <text evidence="6">The sequence shown here is derived from an EMBL/GenBank/DDBJ whole genome shotgun (WGS) entry which is preliminary data.</text>
</comment>
<evidence type="ECO:0000256" key="1">
    <source>
        <dbReference type="ARBA" id="ARBA00004389"/>
    </source>
</evidence>